<dbReference type="PANTHER" id="PTHR10204">
    <property type="entry name" value="NAD P H OXIDOREDUCTASE-RELATED"/>
    <property type="match status" value="1"/>
</dbReference>
<comment type="similarity">
    <text evidence="1">Belongs to the NAD(P)H dehydrogenase (quinone) family.</text>
</comment>
<dbReference type="InterPro" id="IPR029039">
    <property type="entry name" value="Flavoprotein-like_sf"/>
</dbReference>
<protein>
    <submittedName>
        <fullName evidence="4">NAD(P)H-dependent oxidoreductase</fullName>
    </submittedName>
</protein>
<proteinExistence type="inferred from homology"/>
<sequence>MTRITIIQGHPTSDARHFCHALADAYAQGAAEEGHEVRLIPVAELDFPLLRSKDDWDKAPPPSAIAEGQQALAWAEHLVIIYPLWLGGMPAILKGFLEQTFRSVFTTGGAGPEASWKSALRGRSSRIVITMGMPAFAFRWYFGAHSLRSLKRSILSLVGIGPNRHTLIGMIEKMGDAKRKLWLSTLCDLGKKAG</sequence>
<keyword evidence="5" id="KW-1185">Reference proteome</keyword>
<reference evidence="4 5" key="1">
    <citation type="journal article" date="2019" name="Microorganisms">
        <title>Genome Insights into the Novel Species Microvirga brassicacearum, a Rapeseed Endophyte with Biotechnological Potential.</title>
        <authorList>
            <person name="Jimenez-Gomez A."/>
            <person name="Saati-Santamaria Z."/>
            <person name="Igual J.M."/>
            <person name="Rivas R."/>
            <person name="Mateos P.F."/>
            <person name="Garcia-Fraile P."/>
        </authorList>
    </citation>
    <scope>NUCLEOTIDE SEQUENCE [LARGE SCALE GENOMIC DNA]</scope>
    <source>
        <strain evidence="4 5">CDVBN77</strain>
    </source>
</reference>
<dbReference type="Gene3D" id="3.40.50.360">
    <property type="match status" value="1"/>
</dbReference>
<comment type="caution">
    <text evidence="4">The sequence shown here is derived from an EMBL/GenBank/DDBJ whole genome shotgun (WGS) entry which is preliminary data.</text>
</comment>
<dbReference type="Pfam" id="PF02525">
    <property type="entry name" value="Flavodoxin_2"/>
    <property type="match status" value="1"/>
</dbReference>
<feature type="domain" description="Flavodoxin-like fold" evidence="3">
    <location>
        <begin position="3"/>
        <end position="172"/>
    </location>
</feature>
<dbReference type="InterPro" id="IPR003680">
    <property type="entry name" value="Flavodoxin_fold"/>
</dbReference>
<dbReference type="RefSeq" id="WP_150944819.1">
    <property type="nucleotide sequence ID" value="NZ_VCMV01000015.1"/>
</dbReference>
<dbReference type="GO" id="GO:0005829">
    <property type="term" value="C:cytosol"/>
    <property type="evidence" value="ECO:0007669"/>
    <property type="project" value="TreeGrafter"/>
</dbReference>
<dbReference type="EMBL" id="VCMV01000015">
    <property type="protein sequence ID" value="KAB0266875.1"/>
    <property type="molecule type" value="Genomic_DNA"/>
</dbReference>
<dbReference type="PANTHER" id="PTHR10204:SF34">
    <property type="entry name" value="NAD(P)H DEHYDROGENASE [QUINONE] 1 ISOFORM 1"/>
    <property type="match status" value="1"/>
</dbReference>
<dbReference type="OrthoDB" id="9798454at2"/>
<organism evidence="4 5">
    <name type="scientific">Microvirga brassicacearum</name>
    <dbReference type="NCBI Taxonomy" id="2580413"/>
    <lineage>
        <taxon>Bacteria</taxon>
        <taxon>Pseudomonadati</taxon>
        <taxon>Pseudomonadota</taxon>
        <taxon>Alphaproteobacteria</taxon>
        <taxon>Hyphomicrobiales</taxon>
        <taxon>Methylobacteriaceae</taxon>
        <taxon>Microvirga</taxon>
    </lineage>
</organism>
<evidence type="ECO:0000256" key="1">
    <source>
        <dbReference type="ARBA" id="ARBA00006252"/>
    </source>
</evidence>
<evidence type="ECO:0000259" key="3">
    <source>
        <dbReference type="Pfam" id="PF02525"/>
    </source>
</evidence>
<dbReference type="SUPFAM" id="SSF52218">
    <property type="entry name" value="Flavoproteins"/>
    <property type="match status" value="1"/>
</dbReference>
<keyword evidence="2" id="KW-0560">Oxidoreductase</keyword>
<evidence type="ECO:0000313" key="5">
    <source>
        <dbReference type="Proteomes" id="UP000325684"/>
    </source>
</evidence>
<accession>A0A5N3PB70</accession>
<dbReference type="GO" id="GO:0003955">
    <property type="term" value="F:NAD(P)H dehydrogenase (quinone) activity"/>
    <property type="evidence" value="ECO:0007669"/>
    <property type="project" value="TreeGrafter"/>
</dbReference>
<dbReference type="AlphaFoldDB" id="A0A5N3PB70"/>
<evidence type="ECO:0000313" key="4">
    <source>
        <dbReference type="EMBL" id="KAB0266875.1"/>
    </source>
</evidence>
<name>A0A5N3PB70_9HYPH</name>
<dbReference type="InterPro" id="IPR051545">
    <property type="entry name" value="NAD(P)H_dehydrogenase_qn"/>
</dbReference>
<dbReference type="Proteomes" id="UP000325684">
    <property type="component" value="Unassembled WGS sequence"/>
</dbReference>
<gene>
    <name evidence="4" type="ORF">FEZ63_12375</name>
</gene>
<evidence type="ECO:0000256" key="2">
    <source>
        <dbReference type="ARBA" id="ARBA00023002"/>
    </source>
</evidence>